<evidence type="ECO:0000256" key="5">
    <source>
        <dbReference type="SAM" id="Phobius"/>
    </source>
</evidence>
<feature type="transmembrane region" description="Helical" evidence="5">
    <location>
        <begin position="260"/>
        <end position="280"/>
    </location>
</feature>
<dbReference type="CDD" id="cd17317">
    <property type="entry name" value="MFS_SLC22"/>
    <property type="match status" value="1"/>
</dbReference>
<evidence type="ECO:0000256" key="1">
    <source>
        <dbReference type="ARBA" id="ARBA00004141"/>
    </source>
</evidence>
<keyword evidence="2 5" id="KW-0812">Transmembrane</keyword>
<dbReference type="Gene3D" id="1.20.1250.20">
    <property type="entry name" value="MFS general substrate transporter like domains"/>
    <property type="match status" value="1"/>
</dbReference>
<evidence type="ECO:0000313" key="7">
    <source>
        <dbReference type="Proteomes" id="UP000694941"/>
    </source>
</evidence>
<feature type="domain" description="Major facilitator superfamily (MFS) profile" evidence="6">
    <location>
        <begin position="99"/>
        <end position="523"/>
    </location>
</feature>
<dbReference type="Pfam" id="PF00083">
    <property type="entry name" value="Sugar_tr"/>
    <property type="match status" value="1"/>
</dbReference>
<dbReference type="PANTHER" id="PTHR24064">
    <property type="entry name" value="SOLUTE CARRIER FAMILY 22 MEMBER"/>
    <property type="match status" value="1"/>
</dbReference>
<evidence type="ECO:0000256" key="4">
    <source>
        <dbReference type="ARBA" id="ARBA00023136"/>
    </source>
</evidence>
<comment type="subcellular location">
    <subcellularLocation>
        <location evidence="1">Membrane</location>
        <topology evidence="1">Multi-pass membrane protein</topology>
    </subcellularLocation>
</comment>
<feature type="transmembrane region" description="Helical" evidence="5">
    <location>
        <begin position="500"/>
        <end position="518"/>
    </location>
</feature>
<feature type="transmembrane region" description="Helical" evidence="5">
    <location>
        <begin position="381"/>
        <end position="400"/>
    </location>
</feature>
<evidence type="ECO:0000313" key="9">
    <source>
        <dbReference type="RefSeq" id="XP_022241325.1"/>
    </source>
</evidence>
<gene>
    <name evidence="8 9" type="primary">LOC106459181</name>
</gene>
<keyword evidence="3 5" id="KW-1133">Transmembrane helix</keyword>
<feature type="transmembrane region" description="Helical" evidence="5">
    <location>
        <begin position="233"/>
        <end position="254"/>
    </location>
</feature>
<feature type="transmembrane region" description="Helical" evidence="5">
    <location>
        <begin position="351"/>
        <end position="369"/>
    </location>
</feature>
<dbReference type="InterPro" id="IPR020846">
    <property type="entry name" value="MFS_dom"/>
</dbReference>
<keyword evidence="7" id="KW-1185">Reference proteome</keyword>
<feature type="transmembrane region" description="Helical" evidence="5">
    <location>
        <begin position="469"/>
        <end position="488"/>
    </location>
</feature>
<feature type="transmembrane region" description="Helical" evidence="5">
    <location>
        <begin position="144"/>
        <end position="164"/>
    </location>
</feature>
<evidence type="ECO:0000313" key="8">
    <source>
        <dbReference type="RefSeq" id="XP_022241324.1"/>
    </source>
</evidence>
<feature type="transmembrane region" description="Helical" evidence="5">
    <location>
        <begin position="412"/>
        <end position="432"/>
    </location>
</feature>
<feature type="transmembrane region" description="Helical" evidence="5">
    <location>
        <begin position="200"/>
        <end position="221"/>
    </location>
</feature>
<feature type="transmembrane region" description="Helical" evidence="5">
    <location>
        <begin position="438"/>
        <end position="457"/>
    </location>
</feature>
<name>A0ABM1SCG9_LIMPO</name>
<dbReference type="Proteomes" id="UP000694941">
    <property type="component" value="Unplaced"/>
</dbReference>
<dbReference type="PROSITE" id="PS50850">
    <property type="entry name" value="MFS"/>
    <property type="match status" value="1"/>
</dbReference>
<feature type="transmembrane region" description="Helical" evidence="5">
    <location>
        <begin position="28"/>
        <end position="50"/>
    </location>
</feature>
<dbReference type="GeneID" id="106459181"/>
<dbReference type="SUPFAM" id="SSF103473">
    <property type="entry name" value="MFS general substrate transporter"/>
    <property type="match status" value="1"/>
</dbReference>
<organism evidence="7 8">
    <name type="scientific">Limulus polyphemus</name>
    <name type="common">Atlantic horseshoe crab</name>
    <dbReference type="NCBI Taxonomy" id="6850"/>
    <lineage>
        <taxon>Eukaryota</taxon>
        <taxon>Metazoa</taxon>
        <taxon>Ecdysozoa</taxon>
        <taxon>Arthropoda</taxon>
        <taxon>Chelicerata</taxon>
        <taxon>Merostomata</taxon>
        <taxon>Xiphosura</taxon>
        <taxon>Limulidae</taxon>
        <taxon>Limulus</taxon>
    </lineage>
</organism>
<sequence>MAPTPSTEDKVTDISEIIGIYGTWQRRFFIWVLLGGILSCWLSLVTPFLAPEIDFWCQRPQTVLDNMSVEEWKVLAIPTQINLLTEEKEYSKCTMYETKINGTNEKDVFINVNKTVACEKFEFDHSIYSSTLLEEWNLVCEDNWLISLSQSAYMAGFLVAVLVLGQASDRLGRLPVMLLCFAFMIIAGLLGVFAPTFTVFIIARFFIGLGNSGLFTTAFIYVMESVGPNHRIWLGVGGSFGFSFGCIILPWIAWLIRDWFLIQLAITLPTIALGYIWWWIPESPRWLISQGKMEKAEEVTRKIMKINRKECADVQAALQNIRKISQMEDKGDEKLHVNVFDLLRKPSLRKITLYLFFIWIVTAFVFYGITLNTNELSGDPFINFFISGVVEIPACIMAMFSLRYYGRKTPLLSSLVSGGVVCFLAIIVPADIQWLKTTFLMLGKLSITGTFAIIYVYTAEIFPTVVRNVGLGCCSTVARIGSITSPFVKELSRATHPNVPFGLYGTVLVISGLLVLLLPETHKRTLMDTLEQGEHFHRPISQNKGQEQRHVSTGGFPFLEELTSETKLKILNSPPYSQHQVA</sequence>
<accession>A0ABM1SCG9</accession>
<evidence type="ECO:0000256" key="3">
    <source>
        <dbReference type="ARBA" id="ARBA00022989"/>
    </source>
</evidence>
<dbReference type="InterPro" id="IPR036259">
    <property type="entry name" value="MFS_trans_sf"/>
</dbReference>
<feature type="transmembrane region" description="Helical" evidence="5">
    <location>
        <begin position="176"/>
        <end position="194"/>
    </location>
</feature>
<reference evidence="8 9" key="1">
    <citation type="submission" date="2025-05" db="UniProtKB">
        <authorList>
            <consortium name="RefSeq"/>
        </authorList>
    </citation>
    <scope>IDENTIFICATION</scope>
    <source>
        <tissue evidence="8 9">Muscle</tissue>
    </source>
</reference>
<protein>
    <submittedName>
        <fullName evidence="8 9">Organic cation transporter protein-like</fullName>
    </submittedName>
</protein>
<dbReference type="RefSeq" id="XP_022241325.1">
    <property type="nucleotide sequence ID" value="XM_022385617.1"/>
</dbReference>
<keyword evidence="4 5" id="KW-0472">Membrane</keyword>
<proteinExistence type="predicted"/>
<dbReference type="RefSeq" id="XP_022241324.1">
    <property type="nucleotide sequence ID" value="XM_022385616.1"/>
</dbReference>
<evidence type="ECO:0000259" key="6">
    <source>
        <dbReference type="PROSITE" id="PS50850"/>
    </source>
</evidence>
<dbReference type="InterPro" id="IPR005828">
    <property type="entry name" value="MFS_sugar_transport-like"/>
</dbReference>
<evidence type="ECO:0000256" key="2">
    <source>
        <dbReference type="ARBA" id="ARBA00022692"/>
    </source>
</evidence>